<sequence length="71" mass="7750">MKVDVRAARETIRPMTARQGNPIDETALMVSGYGAPAFKRIARCSFAWPGKRAASGSRLPIVIHAHQGRFA</sequence>
<evidence type="ECO:0000313" key="1">
    <source>
        <dbReference type="EMBL" id="EHJ62379.1"/>
    </source>
</evidence>
<keyword evidence="2" id="KW-1185">Reference proteome</keyword>
<reference evidence="1 2" key="1">
    <citation type="journal article" date="2012" name="J. Bacteriol.">
        <title>Genome sequence of benzo(a)pyrene-degrading bacterium Novosphingobium pentaromativorans US6-1.</title>
        <authorList>
            <person name="Luo Y.R."/>
            <person name="Kang S.G."/>
            <person name="Kim S.J."/>
            <person name="Kim M.R."/>
            <person name="Li N."/>
            <person name="Lee J.H."/>
            <person name="Kwon K.K."/>
        </authorList>
    </citation>
    <scope>NUCLEOTIDE SEQUENCE [LARGE SCALE GENOMIC DNA]</scope>
    <source>
        <strain evidence="1 2">US6-1</strain>
    </source>
</reference>
<comment type="caution">
    <text evidence="1">The sequence shown here is derived from an EMBL/GenBank/DDBJ whole genome shotgun (WGS) entry which is preliminary data.</text>
</comment>
<accession>G6E839</accession>
<dbReference type="Proteomes" id="UP000004030">
    <property type="component" value="Unassembled WGS sequence"/>
</dbReference>
<dbReference type="EMBL" id="AGFM01000008">
    <property type="protein sequence ID" value="EHJ62379.1"/>
    <property type="molecule type" value="Genomic_DNA"/>
</dbReference>
<dbReference type="STRING" id="1088721.JI59_17545"/>
<evidence type="ECO:0000313" key="2">
    <source>
        <dbReference type="Proteomes" id="UP000004030"/>
    </source>
</evidence>
<gene>
    <name evidence="1" type="ORF">NSU_0510</name>
</gene>
<proteinExistence type="predicted"/>
<name>G6E839_9SPHN</name>
<organism evidence="1 2">
    <name type="scientific">Novosphingobium pentaromativorans US6-1</name>
    <dbReference type="NCBI Taxonomy" id="1088721"/>
    <lineage>
        <taxon>Bacteria</taxon>
        <taxon>Pseudomonadati</taxon>
        <taxon>Pseudomonadota</taxon>
        <taxon>Alphaproteobacteria</taxon>
        <taxon>Sphingomonadales</taxon>
        <taxon>Sphingomonadaceae</taxon>
        <taxon>Novosphingobium</taxon>
    </lineage>
</organism>
<dbReference type="AlphaFoldDB" id="G6E839"/>
<dbReference type="PATRIC" id="fig|1088721.3.peg.502"/>
<protein>
    <submittedName>
        <fullName evidence="1">Uncharacterized protein</fullName>
    </submittedName>
</protein>